<comment type="catalytic activity">
    <reaction evidence="11">
        <text>adenosine(2503) in 23S rRNA + 2 reduced [2Fe-2S]-[ferredoxin] + 2 S-adenosyl-L-methionine = 2-methyladenosine(2503) in 23S rRNA + 5'-deoxyadenosine + L-methionine + 2 oxidized [2Fe-2S]-[ferredoxin] + S-adenosyl-L-homocysteine</text>
        <dbReference type="Rhea" id="RHEA:42916"/>
        <dbReference type="Rhea" id="RHEA-COMP:10000"/>
        <dbReference type="Rhea" id="RHEA-COMP:10001"/>
        <dbReference type="Rhea" id="RHEA-COMP:10152"/>
        <dbReference type="Rhea" id="RHEA-COMP:10282"/>
        <dbReference type="ChEBI" id="CHEBI:17319"/>
        <dbReference type="ChEBI" id="CHEBI:33737"/>
        <dbReference type="ChEBI" id="CHEBI:33738"/>
        <dbReference type="ChEBI" id="CHEBI:57844"/>
        <dbReference type="ChEBI" id="CHEBI:57856"/>
        <dbReference type="ChEBI" id="CHEBI:59789"/>
        <dbReference type="ChEBI" id="CHEBI:74411"/>
        <dbReference type="ChEBI" id="CHEBI:74497"/>
        <dbReference type="EC" id="2.1.1.192"/>
    </reaction>
</comment>
<dbReference type="AlphaFoldDB" id="A0A1X6WUW9"/>
<keyword evidence="15" id="KW-1185">Reference proteome</keyword>
<feature type="active site" description="S-methylcysteine intermediate" evidence="11">
    <location>
        <position position="434"/>
    </location>
</feature>
<evidence type="ECO:0000256" key="4">
    <source>
        <dbReference type="ARBA" id="ARBA00022552"/>
    </source>
</evidence>
<feature type="compositionally biased region" description="Basic and acidic residues" evidence="12">
    <location>
        <begin position="53"/>
        <end position="62"/>
    </location>
</feature>
<dbReference type="PANTHER" id="PTHR30544">
    <property type="entry name" value="23S RRNA METHYLTRANSFERASE"/>
    <property type="match status" value="1"/>
</dbReference>
<keyword evidence="7 11" id="KW-0949">S-adenosyl-L-methionine</keyword>
<dbReference type="SFLD" id="SFLDF00275">
    <property type="entry name" value="adenosine_C2_methyltransferase"/>
    <property type="match status" value="1"/>
</dbReference>
<dbReference type="InterPro" id="IPR007197">
    <property type="entry name" value="rSAM"/>
</dbReference>
<evidence type="ECO:0000256" key="1">
    <source>
        <dbReference type="ARBA" id="ARBA00004496"/>
    </source>
</evidence>
<keyword evidence="9 11" id="KW-0408">Iron</keyword>
<comment type="similarity">
    <text evidence="11">Belongs to the radical SAM superfamily. RlmN family.</text>
</comment>
<feature type="binding site" evidence="11">
    <location>
        <position position="195"/>
    </location>
    <ligand>
        <name>[4Fe-4S] cluster</name>
        <dbReference type="ChEBI" id="CHEBI:49883"/>
        <note>4Fe-4S-S-AdoMet</note>
    </ligand>
</feature>
<dbReference type="NCBIfam" id="TIGR00048">
    <property type="entry name" value="rRNA_mod_RlmN"/>
    <property type="match status" value="1"/>
</dbReference>
<dbReference type="CDD" id="cd01335">
    <property type="entry name" value="Radical_SAM"/>
    <property type="match status" value="1"/>
</dbReference>
<evidence type="ECO:0000313" key="14">
    <source>
        <dbReference type="EMBL" id="SLM89150.1"/>
    </source>
</evidence>
<feature type="binding site" evidence="11">
    <location>
        <position position="288"/>
    </location>
    <ligand>
        <name>S-adenosyl-L-methionine</name>
        <dbReference type="ChEBI" id="CHEBI:59789"/>
    </ligand>
</feature>
<dbReference type="OrthoDB" id="9793973at2"/>
<keyword evidence="8 11" id="KW-0479">Metal-binding</keyword>
<dbReference type="PANTHER" id="PTHR30544:SF5">
    <property type="entry name" value="RADICAL SAM CORE DOMAIN-CONTAINING PROTEIN"/>
    <property type="match status" value="1"/>
</dbReference>
<keyword evidence="2 11" id="KW-0004">4Fe-4S</keyword>
<dbReference type="InterPro" id="IPR027492">
    <property type="entry name" value="RNA_MTrfase_RlmN"/>
</dbReference>
<evidence type="ECO:0000256" key="9">
    <source>
        <dbReference type="ARBA" id="ARBA00023004"/>
    </source>
</evidence>
<dbReference type="Gene3D" id="3.20.20.70">
    <property type="entry name" value="Aldolase class I"/>
    <property type="match status" value="1"/>
</dbReference>
<comment type="subcellular location">
    <subcellularLocation>
        <location evidence="1 11">Cytoplasm</location>
    </subcellularLocation>
</comment>
<feature type="region of interest" description="Disordered" evidence="12">
    <location>
        <begin position="460"/>
        <end position="510"/>
    </location>
</feature>
<evidence type="ECO:0000256" key="12">
    <source>
        <dbReference type="SAM" id="MobiDB-lite"/>
    </source>
</evidence>
<accession>A0A1X6WUW9</accession>
<dbReference type="RefSeq" id="WP_087102558.1">
    <property type="nucleotide sequence ID" value="NZ_FWFG01000027.1"/>
</dbReference>
<keyword evidence="11" id="KW-1015">Disulfide bond</keyword>
<dbReference type="EMBL" id="FWFG01000027">
    <property type="protein sequence ID" value="SLM89150.1"/>
    <property type="molecule type" value="Genomic_DNA"/>
</dbReference>
<feature type="binding site" evidence="11">
    <location>
        <begin position="311"/>
        <end position="313"/>
    </location>
    <ligand>
        <name>S-adenosyl-L-methionine</name>
        <dbReference type="ChEBI" id="CHEBI:59789"/>
    </ligand>
</feature>
<organism evidence="14 15">
    <name type="scientific">Brachybacterium nesterenkovii</name>
    <dbReference type="NCBI Taxonomy" id="47847"/>
    <lineage>
        <taxon>Bacteria</taxon>
        <taxon>Bacillati</taxon>
        <taxon>Actinomycetota</taxon>
        <taxon>Actinomycetes</taxon>
        <taxon>Micrococcales</taxon>
        <taxon>Dermabacteraceae</taxon>
        <taxon>Brachybacterium</taxon>
    </lineage>
</organism>
<comment type="caution">
    <text evidence="11">Lacks conserved residue(s) required for the propagation of feature annotation.</text>
</comment>
<evidence type="ECO:0000256" key="11">
    <source>
        <dbReference type="HAMAP-Rule" id="MF_01849"/>
    </source>
</evidence>
<feature type="binding site" evidence="11">
    <location>
        <position position="391"/>
    </location>
    <ligand>
        <name>S-adenosyl-L-methionine</name>
        <dbReference type="ChEBI" id="CHEBI:59789"/>
    </ligand>
</feature>
<reference evidence="14 15" key="1">
    <citation type="submission" date="2017-02" db="EMBL/GenBank/DDBJ databases">
        <authorList>
            <person name="Peterson S.W."/>
        </authorList>
    </citation>
    <scope>NUCLEOTIDE SEQUENCE [LARGE SCALE GENOMIC DNA]</scope>
    <source>
        <strain evidence="14 15">CIP104813</strain>
    </source>
</reference>
<dbReference type="GO" id="GO:0002935">
    <property type="term" value="F:tRNA (adenine(37)-C2)-methyltransferase activity"/>
    <property type="evidence" value="ECO:0007669"/>
    <property type="project" value="UniProtKB-UniRule"/>
</dbReference>
<feature type="binding site" evidence="11">
    <location>
        <begin position="254"/>
        <end position="255"/>
    </location>
    <ligand>
        <name>S-adenosyl-L-methionine</name>
        <dbReference type="ChEBI" id="CHEBI:59789"/>
    </ligand>
</feature>
<evidence type="ECO:0000256" key="6">
    <source>
        <dbReference type="ARBA" id="ARBA00022679"/>
    </source>
</evidence>
<gene>
    <name evidence="11" type="primary">rlmN</name>
    <name evidence="14" type="ORF">FM110_03100</name>
</gene>
<dbReference type="EC" id="2.1.1.192" evidence="11"/>
<comment type="cofactor">
    <cofactor evidence="11">
        <name>[4Fe-4S] cluster</name>
        <dbReference type="ChEBI" id="CHEBI:49883"/>
    </cofactor>
    <text evidence="11">Binds 1 [4Fe-4S] cluster. The cluster is coordinated with 3 cysteines and an exchangeable S-adenosyl-L-methionine.</text>
</comment>
<name>A0A1X6WUW9_9MICO</name>
<dbReference type="GO" id="GO:0000049">
    <property type="term" value="F:tRNA binding"/>
    <property type="evidence" value="ECO:0007669"/>
    <property type="project" value="UniProtKB-UniRule"/>
</dbReference>
<feature type="compositionally biased region" description="Low complexity" evidence="12">
    <location>
        <begin position="33"/>
        <end position="44"/>
    </location>
</feature>
<proteinExistence type="inferred from homology"/>
<evidence type="ECO:0000259" key="13">
    <source>
        <dbReference type="PROSITE" id="PS51918"/>
    </source>
</evidence>
<dbReference type="Pfam" id="PF04055">
    <property type="entry name" value="Radical_SAM"/>
    <property type="match status" value="1"/>
</dbReference>
<comment type="catalytic activity">
    <reaction evidence="11">
        <text>adenosine(37) in tRNA + 2 reduced [2Fe-2S]-[ferredoxin] + 2 S-adenosyl-L-methionine = 2-methyladenosine(37) in tRNA + 5'-deoxyadenosine + L-methionine + 2 oxidized [2Fe-2S]-[ferredoxin] + S-adenosyl-L-homocysteine</text>
        <dbReference type="Rhea" id="RHEA:43332"/>
        <dbReference type="Rhea" id="RHEA-COMP:10000"/>
        <dbReference type="Rhea" id="RHEA-COMP:10001"/>
        <dbReference type="Rhea" id="RHEA-COMP:10162"/>
        <dbReference type="Rhea" id="RHEA-COMP:10485"/>
        <dbReference type="ChEBI" id="CHEBI:17319"/>
        <dbReference type="ChEBI" id="CHEBI:33737"/>
        <dbReference type="ChEBI" id="CHEBI:33738"/>
        <dbReference type="ChEBI" id="CHEBI:57844"/>
        <dbReference type="ChEBI" id="CHEBI:57856"/>
        <dbReference type="ChEBI" id="CHEBI:59789"/>
        <dbReference type="ChEBI" id="CHEBI:74411"/>
        <dbReference type="ChEBI" id="CHEBI:74497"/>
        <dbReference type="EC" id="2.1.1.192"/>
    </reaction>
</comment>
<dbReference type="GO" id="GO:0030488">
    <property type="term" value="P:tRNA methylation"/>
    <property type="evidence" value="ECO:0007669"/>
    <property type="project" value="UniProtKB-UniRule"/>
</dbReference>
<keyword evidence="4 11" id="KW-0698">rRNA processing</keyword>
<evidence type="ECO:0000256" key="8">
    <source>
        <dbReference type="ARBA" id="ARBA00022723"/>
    </source>
</evidence>
<feature type="compositionally biased region" description="Low complexity" evidence="12">
    <location>
        <begin position="492"/>
        <end position="510"/>
    </location>
</feature>
<dbReference type="SFLD" id="SFLDG01062">
    <property type="entry name" value="methyltransferase_(Class_A)"/>
    <property type="match status" value="1"/>
</dbReference>
<dbReference type="GO" id="GO:0070475">
    <property type="term" value="P:rRNA base methylation"/>
    <property type="evidence" value="ECO:0007669"/>
    <property type="project" value="UniProtKB-UniRule"/>
</dbReference>
<feature type="domain" description="Radical SAM core" evidence="13">
    <location>
        <begin position="181"/>
        <end position="429"/>
    </location>
</feature>
<evidence type="ECO:0000256" key="10">
    <source>
        <dbReference type="ARBA" id="ARBA00023014"/>
    </source>
</evidence>
<feature type="compositionally biased region" description="Low complexity" evidence="12">
    <location>
        <begin position="9"/>
        <end position="21"/>
    </location>
</feature>
<dbReference type="Proteomes" id="UP000195981">
    <property type="component" value="Unassembled WGS sequence"/>
</dbReference>
<feature type="binding site" evidence="11">
    <location>
        <position position="199"/>
    </location>
    <ligand>
        <name>[4Fe-4S] cluster</name>
        <dbReference type="ChEBI" id="CHEBI:49883"/>
        <note>4Fe-4S-S-AdoMet</note>
    </ligand>
</feature>
<dbReference type="SFLD" id="SFLDS00029">
    <property type="entry name" value="Radical_SAM"/>
    <property type="match status" value="1"/>
</dbReference>
<keyword evidence="3 11" id="KW-0963">Cytoplasm</keyword>
<dbReference type="SUPFAM" id="SSF102114">
    <property type="entry name" value="Radical SAM enzymes"/>
    <property type="match status" value="1"/>
</dbReference>
<dbReference type="InterPro" id="IPR013785">
    <property type="entry name" value="Aldolase_TIM"/>
</dbReference>
<keyword evidence="6 11" id="KW-0808">Transferase</keyword>
<feature type="active site" description="Proton acceptor" evidence="11">
    <location>
        <position position="175"/>
    </location>
</feature>
<keyword evidence="11" id="KW-0819">tRNA processing</keyword>
<feature type="compositionally biased region" description="Acidic residues" evidence="12">
    <location>
        <begin position="22"/>
        <end position="32"/>
    </location>
</feature>
<evidence type="ECO:0000256" key="7">
    <source>
        <dbReference type="ARBA" id="ARBA00022691"/>
    </source>
</evidence>
<keyword evidence="10 11" id="KW-0411">Iron-sulfur</keyword>
<sequence>MTNDDTARDAIATDASAYGGDAPDDTAPDDTASDGTTRGSAAPAPLAPPSRRSGLDLSREVDPSQPVALAPGQLQLRPARRGKAPAHLADLTLAERAEAVAELGLPAFRAKQLSVHYFEHATTDPAAMTDLPQDRRAELAERFFPQLLTLVSRQSADHGATQKLLWRLFDGSLVESVLMRYPGRITLCISSEAGCGMNCPFCATGQMGLTRNLSAAEILEQVRIANAMLRSGELPGAREGDPERVTNIVFMGMGEPLANYRAVATVCKRLNAPSPEGFGMSARSITVSTVGLAPAVRKLIAERIPVTLAVSLHAPDDELRDELVPINTRYDVEDILSAAHEYFEATGRRVSIEYALIRDINDQAHRADLLARKLVDKGGPHWVHVNPIPLNPVKGSKWTASDPRVEREFVETLRSYGISTTIRDTRGSDIDGACGQLAATIIESDSHREDREARVARVEAVASRDSAGPVASRDSAGPVASRDGAGSVAPRDGAGVTAADTATDGASADD</sequence>
<evidence type="ECO:0000256" key="5">
    <source>
        <dbReference type="ARBA" id="ARBA00022603"/>
    </source>
</evidence>
<dbReference type="FunFam" id="3.20.20.70:FF:000014">
    <property type="entry name" value="Probable dual-specificity RNA methyltransferase RlmN"/>
    <property type="match status" value="1"/>
</dbReference>
<comment type="miscellaneous">
    <text evidence="11">Reaction proceeds by a ping-pong mechanism involving intermediate methylation of a conserved cysteine residue.</text>
</comment>
<dbReference type="GO" id="GO:0019843">
    <property type="term" value="F:rRNA binding"/>
    <property type="evidence" value="ECO:0007669"/>
    <property type="project" value="UniProtKB-UniRule"/>
</dbReference>
<feature type="binding site" evidence="11">
    <location>
        <position position="202"/>
    </location>
    <ligand>
        <name>[4Fe-4S] cluster</name>
        <dbReference type="ChEBI" id="CHEBI:49883"/>
        <note>4Fe-4S-S-AdoMet</note>
    </ligand>
</feature>
<dbReference type="GO" id="GO:0051539">
    <property type="term" value="F:4 iron, 4 sulfur cluster binding"/>
    <property type="evidence" value="ECO:0007669"/>
    <property type="project" value="UniProtKB-UniRule"/>
</dbReference>
<feature type="region of interest" description="Disordered" evidence="12">
    <location>
        <begin position="1"/>
        <end position="63"/>
    </location>
</feature>
<dbReference type="Gene3D" id="1.10.150.530">
    <property type="match status" value="1"/>
</dbReference>
<dbReference type="GO" id="GO:0046872">
    <property type="term" value="F:metal ion binding"/>
    <property type="evidence" value="ECO:0007669"/>
    <property type="project" value="UniProtKB-KW"/>
</dbReference>
<keyword evidence="5 11" id="KW-0489">Methyltransferase</keyword>
<evidence type="ECO:0000256" key="2">
    <source>
        <dbReference type="ARBA" id="ARBA00022485"/>
    </source>
</evidence>
<dbReference type="InterPro" id="IPR004383">
    <property type="entry name" value="rRNA_lsu_MTrfase_RlmN/Cfr"/>
</dbReference>
<evidence type="ECO:0000256" key="3">
    <source>
        <dbReference type="ARBA" id="ARBA00022490"/>
    </source>
</evidence>
<dbReference type="GO" id="GO:0070040">
    <property type="term" value="F:rRNA (adenine(2503)-C2-)-methyltransferase activity"/>
    <property type="evidence" value="ECO:0007669"/>
    <property type="project" value="UniProtKB-UniRule"/>
</dbReference>
<comment type="function">
    <text evidence="11">Specifically methylates position 2 of adenine 2503 in 23S rRNA and position 2 of adenine 37 in tRNAs.</text>
</comment>
<evidence type="ECO:0000313" key="15">
    <source>
        <dbReference type="Proteomes" id="UP000195981"/>
    </source>
</evidence>
<dbReference type="HAMAP" id="MF_01849">
    <property type="entry name" value="RNA_methyltr_RlmN"/>
    <property type="match status" value="1"/>
</dbReference>
<protein>
    <recommendedName>
        <fullName evidence="11">Probable dual-specificity RNA methyltransferase RlmN</fullName>
        <ecNumber evidence="11">2.1.1.192</ecNumber>
    </recommendedName>
    <alternativeName>
        <fullName evidence="11">23S rRNA (adenine(2503)-C(2))-methyltransferase</fullName>
    </alternativeName>
    <alternativeName>
        <fullName evidence="11">23S rRNA m2A2503 methyltransferase</fullName>
    </alternativeName>
    <alternativeName>
        <fullName evidence="11">Ribosomal RNA large subunit methyltransferase N</fullName>
    </alternativeName>
    <alternativeName>
        <fullName evidence="11">tRNA (adenine(37)-C(2))-methyltransferase</fullName>
    </alternativeName>
    <alternativeName>
        <fullName evidence="11">tRNA m2A37 methyltransferase</fullName>
    </alternativeName>
</protein>
<dbReference type="InterPro" id="IPR040072">
    <property type="entry name" value="Methyltransferase_A"/>
</dbReference>
<dbReference type="PROSITE" id="PS51918">
    <property type="entry name" value="RADICAL_SAM"/>
    <property type="match status" value="1"/>
</dbReference>
<dbReference type="GO" id="GO:0005737">
    <property type="term" value="C:cytoplasm"/>
    <property type="evidence" value="ECO:0007669"/>
    <property type="project" value="UniProtKB-SubCell"/>
</dbReference>
<dbReference type="InterPro" id="IPR058240">
    <property type="entry name" value="rSAM_sf"/>
</dbReference>